<accession>A0A5N3PGQ0</accession>
<proteinExistence type="predicted"/>
<reference evidence="1 2" key="1">
    <citation type="journal article" date="2019" name="Microorganisms">
        <title>Genome Insights into the Novel Species Microvirga brassicacearum, a Rapeseed Endophyte with Biotechnological Potential.</title>
        <authorList>
            <person name="Jimenez-Gomez A."/>
            <person name="Saati-Santamaria Z."/>
            <person name="Igual J.M."/>
            <person name="Rivas R."/>
            <person name="Mateos P.F."/>
            <person name="Garcia-Fraile P."/>
        </authorList>
    </citation>
    <scope>NUCLEOTIDE SEQUENCE [LARGE SCALE GENOMIC DNA]</scope>
    <source>
        <strain evidence="1 2">CDVBN77</strain>
    </source>
</reference>
<sequence length="259" mass="27247">MVNYKKLLDAVLGSIGRTDPSGSIGDAAAGFGKQVDQAVDRVKGQSPDQLLQKAKNLVAQHPGLTQAALVGLAGLMFKNRKGGLSSGLVKLGGLAVIGALAYKAIQSRTAPVTAGGAPSQGLDADDFEAAAGTRFHPVSQTEDDALLLLRTMIAAASADGKIDELERARIVKGMAEAGIDPQSSQWLEDEMASPADVDTLAEPVNDRETASQVYAAARITIDPDTLQEREFLRRLAEALDLDEPLLREIDAAVAALRKH</sequence>
<evidence type="ECO:0000313" key="1">
    <source>
        <dbReference type="EMBL" id="KAB0268889.1"/>
    </source>
</evidence>
<name>A0A5N3PGQ0_9HYPH</name>
<dbReference type="Proteomes" id="UP000325684">
    <property type="component" value="Unassembled WGS sequence"/>
</dbReference>
<dbReference type="CDD" id="cd07178">
    <property type="entry name" value="terB_like_YebE"/>
    <property type="match status" value="1"/>
</dbReference>
<organism evidence="1 2">
    <name type="scientific">Microvirga brassicacearum</name>
    <dbReference type="NCBI Taxonomy" id="2580413"/>
    <lineage>
        <taxon>Bacteria</taxon>
        <taxon>Pseudomonadati</taxon>
        <taxon>Pseudomonadota</taxon>
        <taxon>Alphaproteobacteria</taxon>
        <taxon>Hyphomicrobiales</taxon>
        <taxon>Methylobacteriaceae</taxon>
        <taxon>Microvirga</taxon>
    </lineage>
</organism>
<evidence type="ECO:0000313" key="2">
    <source>
        <dbReference type="Proteomes" id="UP000325684"/>
    </source>
</evidence>
<dbReference type="InterPro" id="IPR029024">
    <property type="entry name" value="TerB-like"/>
</dbReference>
<dbReference type="SUPFAM" id="SSF158682">
    <property type="entry name" value="TerB-like"/>
    <property type="match status" value="1"/>
</dbReference>
<dbReference type="RefSeq" id="WP_150941946.1">
    <property type="nucleotide sequence ID" value="NZ_VCMV01000003.1"/>
</dbReference>
<dbReference type="OrthoDB" id="5459344at2"/>
<dbReference type="Pfam" id="PF04391">
    <property type="entry name" value="DUF533"/>
    <property type="match status" value="1"/>
</dbReference>
<keyword evidence="2" id="KW-1185">Reference proteome</keyword>
<gene>
    <name evidence="1" type="ORF">FEZ63_01870</name>
</gene>
<dbReference type="AlphaFoldDB" id="A0A5N3PGQ0"/>
<protein>
    <submittedName>
        <fullName evidence="1">Tellurite resistance TerB family protein</fullName>
    </submittedName>
</protein>
<dbReference type="InterPro" id="IPR007486">
    <property type="entry name" value="YebE"/>
</dbReference>
<dbReference type="Gene3D" id="1.10.3680.10">
    <property type="entry name" value="TerB-like"/>
    <property type="match status" value="1"/>
</dbReference>
<comment type="caution">
    <text evidence="1">The sequence shown here is derived from an EMBL/GenBank/DDBJ whole genome shotgun (WGS) entry which is preliminary data.</text>
</comment>
<dbReference type="EMBL" id="VCMV01000003">
    <property type="protein sequence ID" value="KAB0268889.1"/>
    <property type="molecule type" value="Genomic_DNA"/>
</dbReference>